<evidence type="ECO:0000256" key="4">
    <source>
        <dbReference type="ARBA" id="ARBA00022840"/>
    </source>
</evidence>
<dbReference type="PIRSF" id="PIRSF000654">
    <property type="entry name" value="Integrin-linked_kinase"/>
    <property type="match status" value="1"/>
</dbReference>
<keyword evidence="1" id="KW-0808">Transferase</keyword>
<dbReference type="OrthoDB" id="193931at2759"/>
<dbReference type="GeneID" id="7838933"/>
<keyword evidence="7" id="KW-1185">Reference proteome</keyword>
<protein>
    <submittedName>
        <fullName evidence="6">Protein kinase</fullName>
    </submittedName>
</protein>
<dbReference type="GO" id="GO:0004674">
    <property type="term" value="F:protein serine/threonine kinase activity"/>
    <property type="evidence" value="ECO:0007669"/>
    <property type="project" value="InterPro"/>
</dbReference>
<sequence length="302" mass="35578">MDKQIQIVKEIGKTPEEQVLITNVTIGEGAFSKVYIAFYKKEFFEKKEKATKLCAKILQISNPTQLPYKQIQTEQQIMMSIQSPYVLRLLQFHQTINNIYFILEYCEDGDLTKLLKYNELNEGQVLYLFGQLSRGMLELKKQNVFHRDLKPSNILIKEGTIKIADFGLSKICDPLHISNTQVGTPYYMSPQALESKNYNLEKNDIWSAGVMLYQMLYRKFPWEIQQIETHQKLIDVIKNTTNIHFSNNFSISEDTKDLIKNMLEVEEANRFEWEEIINMNIIKESQKEEYKSQIIQMIKKYK</sequence>
<evidence type="ECO:0000256" key="1">
    <source>
        <dbReference type="ARBA" id="ARBA00022679"/>
    </source>
</evidence>
<dbReference type="SUPFAM" id="SSF56112">
    <property type="entry name" value="Protein kinase-like (PK-like)"/>
    <property type="match status" value="1"/>
</dbReference>
<dbReference type="Pfam" id="PF00069">
    <property type="entry name" value="Pkinase"/>
    <property type="match status" value="1"/>
</dbReference>
<dbReference type="GO" id="GO:0010506">
    <property type="term" value="P:regulation of autophagy"/>
    <property type="evidence" value="ECO:0007669"/>
    <property type="project" value="InterPro"/>
</dbReference>
<name>A4VF20_TETTS</name>
<dbReference type="InterPro" id="IPR045269">
    <property type="entry name" value="Atg1-like"/>
</dbReference>
<dbReference type="SMART" id="SM00220">
    <property type="entry name" value="S_TKc"/>
    <property type="match status" value="1"/>
</dbReference>
<dbReference type="GO" id="GO:0005829">
    <property type="term" value="C:cytosol"/>
    <property type="evidence" value="ECO:0007669"/>
    <property type="project" value="TreeGrafter"/>
</dbReference>
<evidence type="ECO:0000256" key="3">
    <source>
        <dbReference type="ARBA" id="ARBA00022777"/>
    </source>
</evidence>
<dbReference type="PANTHER" id="PTHR24348">
    <property type="entry name" value="SERINE/THREONINE-PROTEIN KINASE UNC-51-RELATED"/>
    <property type="match status" value="1"/>
</dbReference>
<feature type="domain" description="Protein kinase" evidence="5">
    <location>
        <begin position="20"/>
        <end position="282"/>
    </location>
</feature>
<accession>A4VF20</accession>
<dbReference type="GO" id="GO:0016020">
    <property type="term" value="C:membrane"/>
    <property type="evidence" value="ECO:0007669"/>
    <property type="project" value="TreeGrafter"/>
</dbReference>
<dbReference type="InterPro" id="IPR011009">
    <property type="entry name" value="Kinase-like_dom_sf"/>
</dbReference>
<evidence type="ECO:0000313" key="7">
    <source>
        <dbReference type="Proteomes" id="UP000009168"/>
    </source>
</evidence>
<dbReference type="GO" id="GO:0005776">
    <property type="term" value="C:autophagosome"/>
    <property type="evidence" value="ECO:0007669"/>
    <property type="project" value="TreeGrafter"/>
</dbReference>
<dbReference type="GO" id="GO:0000045">
    <property type="term" value="P:autophagosome assembly"/>
    <property type="evidence" value="ECO:0007669"/>
    <property type="project" value="TreeGrafter"/>
</dbReference>
<dbReference type="AlphaFoldDB" id="A4VF20"/>
<dbReference type="Proteomes" id="UP000009168">
    <property type="component" value="Unassembled WGS sequence"/>
</dbReference>
<dbReference type="InterPro" id="IPR000719">
    <property type="entry name" value="Prot_kinase_dom"/>
</dbReference>
<dbReference type="EMBL" id="GG662587">
    <property type="protein sequence ID" value="EDK31244.2"/>
    <property type="molecule type" value="Genomic_DNA"/>
</dbReference>
<dbReference type="InterPro" id="IPR008271">
    <property type="entry name" value="Ser/Thr_kinase_AS"/>
</dbReference>
<dbReference type="PANTHER" id="PTHR24348:SF22">
    <property type="entry name" value="NON-SPECIFIC SERINE_THREONINE PROTEIN KINASE"/>
    <property type="match status" value="1"/>
</dbReference>
<dbReference type="PROSITE" id="PS00108">
    <property type="entry name" value="PROTEIN_KINASE_ST"/>
    <property type="match status" value="1"/>
</dbReference>
<keyword evidence="3 6" id="KW-0418">Kinase</keyword>
<dbReference type="InParanoid" id="A4VF20"/>
<gene>
    <name evidence="6" type="ORF">TTHERM_00486989</name>
</gene>
<dbReference type="PROSITE" id="PS50011">
    <property type="entry name" value="PROTEIN_KINASE_DOM"/>
    <property type="match status" value="1"/>
</dbReference>
<dbReference type="GO" id="GO:0000407">
    <property type="term" value="C:phagophore assembly site"/>
    <property type="evidence" value="ECO:0007669"/>
    <property type="project" value="TreeGrafter"/>
</dbReference>
<evidence type="ECO:0000256" key="2">
    <source>
        <dbReference type="ARBA" id="ARBA00022741"/>
    </source>
</evidence>
<keyword evidence="2" id="KW-0547">Nucleotide-binding</keyword>
<dbReference type="RefSeq" id="XP_001470674.2">
    <property type="nucleotide sequence ID" value="XM_001470624.2"/>
</dbReference>
<proteinExistence type="predicted"/>
<dbReference type="Gene3D" id="1.10.510.10">
    <property type="entry name" value="Transferase(Phosphotransferase) domain 1"/>
    <property type="match status" value="1"/>
</dbReference>
<evidence type="ECO:0000259" key="5">
    <source>
        <dbReference type="PROSITE" id="PS50011"/>
    </source>
</evidence>
<dbReference type="STRING" id="312017.A4VF20"/>
<evidence type="ECO:0000313" key="6">
    <source>
        <dbReference type="EMBL" id="EDK31244.2"/>
    </source>
</evidence>
<organism evidence="6 7">
    <name type="scientific">Tetrahymena thermophila (strain SB210)</name>
    <dbReference type="NCBI Taxonomy" id="312017"/>
    <lineage>
        <taxon>Eukaryota</taxon>
        <taxon>Sar</taxon>
        <taxon>Alveolata</taxon>
        <taxon>Ciliophora</taxon>
        <taxon>Intramacronucleata</taxon>
        <taxon>Oligohymenophorea</taxon>
        <taxon>Hymenostomatida</taxon>
        <taxon>Tetrahymenina</taxon>
        <taxon>Tetrahymenidae</taxon>
        <taxon>Tetrahymena</taxon>
    </lineage>
</organism>
<keyword evidence="4" id="KW-0067">ATP-binding</keyword>
<dbReference type="KEGG" id="tet:TTHERM_00486989"/>
<dbReference type="GO" id="GO:0005524">
    <property type="term" value="F:ATP binding"/>
    <property type="evidence" value="ECO:0007669"/>
    <property type="project" value="UniProtKB-KW"/>
</dbReference>
<reference evidence="7" key="1">
    <citation type="journal article" date="2006" name="PLoS Biol.">
        <title>Macronuclear genome sequence of the ciliate Tetrahymena thermophila, a model eukaryote.</title>
        <authorList>
            <person name="Eisen J.A."/>
            <person name="Coyne R.S."/>
            <person name="Wu M."/>
            <person name="Wu D."/>
            <person name="Thiagarajan M."/>
            <person name="Wortman J.R."/>
            <person name="Badger J.H."/>
            <person name="Ren Q."/>
            <person name="Amedeo P."/>
            <person name="Jones K.M."/>
            <person name="Tallon L.J."/>
            <person name="Delcher A.L."/>
            <person name="Salzberg S.L."/>
            <person name="Silva J.C."/>
            <person name="Haas B.J."/>
            <person name="Majoros W.H."/>
            <person name="Farzad M."/>
            <person name="Carlton J.M."/>
            <person name="Smith R.K. Jr."/>
            <person name="Garg J."/>
            <person name="Pearlman R.E."/>
            <person name="Karrer K.M."/>
            <person name="Sun L."/>
            <person name="Manning G."/>
            <person name="Elde N.C."/>
            <person name="Turkewitz A.P."/>
            <person name="Asai D.J."/>
            <person name="Wilkes D.E."/>
            <person name="Wang Y."/>
            <person name="Cai H."/>
            <person name="Collins K."/>
            <person name="Stewart B.A."/>
            <person name="Lee S.R."/>
            <person name="Wilamowska K."/>
            <person name="Weinberg Z."/>
            <person name="Ruzzo W.L."/>
            <person name="Wloga D."/>
            <person name="Gaertig J."/>
            <person name="Frankel J."/>
            <person name="Tsao C.-C."/>
            <person name="Gorovsky M.A."/>
            <person name="Keeling P.J."/>
            <person name="Waller R.F."/>
            <person name="Patron N.J."/>
            <person name="Cherry J.M."/>
            <person name="Stover N.A."/>
            <person name="Krieger C.J."/>
            <person name="del Toro C."/>
            <person name="Ryder H.F."/>
            <person name="Williamson S.C."/>
            <person name="Barbeau R.A."/>
            <person name="Hamilton E.P."/>
            <person name="Orias E."/>
        </authorList>
    </citation>
    <scope>NUCLEOTIDE SEQUENCE [LARGE SCALE GENOMIC DNA]</scope>
    <source>
        <strain evidence="7">SB210</strain>
    </source>
</reference>
<dbReference type="HOGENOM" id="CLU_000288_63_0_1"/>